<proteinExistence type="predicted"/>
<dbReference type="EMBL" id="CACRSJ010000106">
    <property type="protein sequence ID" value="VYS60980.1"/>
    <property type="molecule type" value="Genomic_DNA"/>
</dbReference>
<dbReference type="GeneID" id="6241431"/>
<dbReference type="Proteomes" id="UP000434276">
    <property type="component" value="Unassembled WGS sequence"/>
</dbReference>
<evidence type="ECO:0000313" key="4">
    <source>
        <dbReference type="EMBL" id="VYS60980.1"/>
    </source>
</evidence>
<dbReference type="Proteomes" id="UP000426265">
    <property type="component" value="Unassembled WGS sequence"/>
</dbReference>
<gene>
    <name evidence="2" type="ordered locus">At3g60328</name>
    <name evidence="4" type="ORF">AN1_LOCUS16414</name>
    <name evidence="3" type="ORF">C24_LOCUS16294</name>
</gene>
<evidence type="ECO:0000313" key="6">
    <source>
        <dbReference type="Proteomes" id="UP000434276"/>
    </source>
</evidence>
<dbReference type="AlphaFoldDB" id="A0A654FJG8"/>
<dbReference type="SMR" id="A0A654FJG8"/>
<protein>
    <submittedName>
        <fullName evidence="4">Uncharacterized protein</fullName>
    </submittedName>
</protein>
<dbReference type="EMBL" id="CACSHJ010000089">
    <property type="protein sequence ID" value="CAA0387625.1"/>
    <property type="molecule type" value="Genomic_DNA"/>
</dbReference>
<sequence length="52" mass="5872">MQNKHKPGPEKTFTKASPVSPSKLDLHKGNRTIVLNQGQIWKLRQMCNASNI</sequence>
<reference evidence="4 5" key="1">
    <citation type="submission" date="2019-11" db="EMBL/GenBank/DDBJ databases">
        <authorList>
            <person name="Jiao W.-B."/>
            <person name="Schneeberger K."/>
        </authorList>
    </citation>
    <scope>NUCLEOTIDE SEQUENCE [LARGE SCALE GENOMIC DNA]</scope>
    <source>
        <strain evidence="5">cv. An-1</strain>
        <strain evidence="6">cv. C24</strain>
    </source>
</reference>
<evidence type="ECO:0000256" key="1">
    <source>
        <dbReference type="SAM" id="MobiDB-lite"/>
    </source>
</evidence>
<evidence type="ECO:0000313" key="2">
    <source>
        <dbReference type="Araport" id="AT3G60328"/>
    </source>
</evidence>
<dbReference type="KEGG" id="ath:AT3G60328"/>
<feature type="region of interest" description="Disordered" evidence="1">
    <location>
        <begin position="1"/>
        <end position="25"/>
    </location>
</feature>
<dbReference type="RefSeq" id="NP_001118864.1">
    <property type="nucleotide sequence ID" value="NM_001125392.1"/>
</dbReference>
<organism evidence="4 5">
    <name type="scientific">Arabidopsis thaliana</name>
    <name type="common">Mouse-ear cress</name>
    <dbReference type="NCBI Taxonomy" id="3702"/>
    <lineage>
        <taxon>Eukaryota</taxon>
        <taxon>Viridiplantae</taxon>
        <taxon>Streptophyta</taxon>
        <taxon>Embryophyta</taxon>
        <taxon>Tracheophyta</taxon>
        <taxon>Spermatophyta</taxon>
        <taxon>Magnoliopsida</taxon>
        <taxon>eudicotyledons</taxon>
        <taxon>Gunneridae</taxon>
        <taxon>Pentapetalae</taxon>
        <taxon>rosids</taxon>
        <taxon>malvids</taxon>
        <taxon>Brassicales</taxon>
        <taxon>Brassicaceae</taxon>
        <taxon>Camelineae</taxon>
        <taxon>Arabidopsis</taxon>
    </lineage>
</organism>
<dbReference type="OrthoDB" id="10285458at2759"/>
<name>A0A654FJG8_ARATH</name>
<accession>A0A654FJG8</accession>
<evidence type="ECO:0000313" key="5">
    <source>
        <dbReference type="Proteomes" id="UP000426265"/>
    </source>
</evidence>
<dbReference type="Araport" id="AT3G60328"/>
<evidence type="ECO:0000313" key="3">
    <source>
        <dbReference type="EMBL" id="CAA0387625.1"/>
    </source>
</evidence>